<sequence length="390" mass="46842">MSENKDQQNQPLSLDVPYFLKFCQNSFTNNQTKRVKEYFENQKNNFIHQNQYYNNQPNGLKEDENNTTYQYYLGNHRFMLPLKIFIEKLKKGKIDKIQIKVVQILIWSIFMEKQLIWHDHQLYLNNISADNILIVSKKDLYFVNCFKYIDVRFINFDLSIQFANNSSCAKKQKDNQNLIQLIQELYQLINSKQVVTQDNLELLIQGINYNDRLKDDQDQSIYNMSWNQEQIKALNELFKDKKYSFQLTHSVLKAILLQHFYLSPEYTYDQQSFDKLTAKFKNLLQKIDSLQNNYKNEISKFQNQLNFYINQNYQLGHDIIVDTEFVNDFDKNVFNKMVDLADFKQNAIYEIEKIIDSEYEKTLSDTKNSIQNHFQSELEIFIYSLYCDLI</sequence>
<dbReference type="KEGG" id="ptm:GSPATT00016568001"/>
<keyword evidence="1" id="KW-0175">Coiled coil</keyword>
<dbReference type="EMBL" id="CT868418">
    <property type="protein sequence ID" value="CAK81755.1"/>
    <property type="molecule type" value="Genomic_DNA"/>
</dbReference>
<dbReference type="HOGENOM" id="CLU_708758_0_0_1"/>
<name>A0DFD8_PARTE</name>
<accession>A0DFD8</accession>
<evidence type="ECO:0000256" key="1">
    <source>
        <dbReference type="SAM" id="Coils"/>
    </source>
</evidence>
<dbReference type="OrthoDB" id="312212at2759"/>
<organism evidence="2 3">
    <name type="scientific">Paramecium tetraurelia</name>
    <dbReference type="NCBI Taxonomy" id="5888"/>
    <lineage>
        <taxon>Eukaryota</taxon>
        <taxon>Sar</taxon>
        <taxon>Alveolata</taxon>
        <taxon>Ciliophora</taxon>
        <taxon>Intramacronucleata</taxon>
        <taxon>Oligohymenophorea</taxon>
        <taxon>Peniculida</taxon>
        <taxon>Parameciidae</taxon>
        <taxon>Paramecium</taxon>
    </lineage>
</organism>
<reference evidence="2 3" key="1">
    <citation type="journal article" date="2006" name="Nature">
        <title>Global trends of whole-genome duplications revealed by the ciliate Paramecium tetraurelia.</title>
        <authorList>
            <consortium name="Genoscope"/>
            <person name="Aury J.-M."/>
            <person name="Jaillon O."/>
            <person name="Duret L."/>
            <person name="Noel B."/>
            <person name="Jubin C."/>
            <person name="Porcel B.M."/>
            <person name="Segurens B."/>
            <person name="Daubin V."/>
            <person name="Anthouard V."/>
            <person name="Aiach N."/>
            <person name="Arnaiz O."/>
            <person name="Billaut A."/>
            <person name="Beisson J."/>
            <person name="Blanc I."/>
            <person name="Bouhouche K."/>
            <person name="Camara F."/>
            <person name="Duharcourt S."/>
            <person name="Guigo R."/>
            <person name="Gogendeau D."/>
            <person name="Katinka M."/>
            <person name="Keller A.-M."/>
            <person name="Kissmehl R."/>
            <person name="Klotz C."/>
            <person name="Koll F."/>
            <person name="Le Moue A."/>
            <person name="Lepere C."/>
            <person name="Malinsky S."/>
            <person name="Nowacki M."/>
            <person name="Nowak J.K."/>
            <person name="Plattner H."/>
            <person name="Poulain J."/>
            <person name="Ruiz F."/>
            <person name="Serrano V."/>
            <person name="Zagulski M."/>
            <person name="Dessen P."/>
            <person name="Betermier M."/>
            <person name="Weissenbach J."/>
            <person name="Scarpelli C."/>
            <person name="Schachter V."/>
            <person name="Sperling L."/>
            <person name="Meyer E."/>
            <person name="Cohen J."/>
            <person name="Wincker P."/>
        </authorList>
    </citation>
    <scope>NUCLEOTIDE SEQUENCE [LARGE SCALE GENOMIC DNA]</scope>
    <source>
        <strain evidence="2 3">Stock d4-2</strain>
    </source>
</reference>
<feature type="coiled-coil region" evidence="1">
    <location>
        <begin position="273"/>
        <end position="311"/>
    </location>
</feature>
<gene>
    <name evidence="2" type="ORF">GSPATT00016568001</name>
</gene>
<proteinExistence type="predicted"/>
<protein>
    <submittedName>
        <fullName evidence="2">Uncharacterized protein</fullName>
    </submittedName>
</protein>
<dbReference type="AlphaFoldDB" id="A0DFD8"/>
<dbReference type="InParanoid" id="A0DFD8"/>
<dbReference type="RefSeq" id="XP_001449152.1">
    <property type="nucleotide sequence ID" value="XM_001449115.1"/>
</dbReference>
<keyword evidence="3" id="KW-1185">Reference proteome</keyword>
<dbReference type="OMA" id="IWSIFME"/>
<dbReference type="GeneID" id="5034937"/>
<evidence type="ECO:0000313" key="3">
    <source>
        <dbReference type="Proteomes" id="UP000000600"/>
    </source>
</evidence>
<dbReference type="Proteomes" id="UP000000600">
    <property type="component" value="Unassembled WGS sequence"/>
</dbReference>
<evidence type="ECO:0000313" key="2">
    <source>
        <dbReference type="EMBL" id="CAK81755.1"/>
    </source>
</evidence>